<sequence>ERQPMNDRNKTDPEKLCESLEPVVRSLNLSDCLKPSPDSVIAIFFVTELIVLFLKGGFSMRNHSSSDHGVLLSIDLTELTSGLRTITTDTLPMERALGMQCDTYSHVLVIDFSQSTKQPACRIVPSCIASLFHPLV</sequence>
<feature type="non-terminal residue" evidence="1">
    <location>
        <position position="1"/>
    </location>
</feature>
<dbReference type="EMBL" id="DF144167">
    <property type="protein sequence ID" value="GAA40486.2"/>
    <property type="molecule type" value="Genomic_DNA"/>
</dbReference>
<dbReference type="AlphaFoldDB" id="H2KUS2"/>
<proteinExistence type="predicted"/>
<reference evidence="1" key="1">
    <citation type="journal article" date="2011" name="Genome Biol.">
        <title>The draft genome of the carcinogenic human liver fluke Clonorchis sinensis.</title>
        <authorList>
            <person name="Wang X."/>
            <person name="Chen W."/>
            <person name="Huang Y."/>
            <person name="Sun J."/>
            <person name="Men J."/>
            <person name="Liu H."/>
            <person name="Luo F."/>
            <person name="Guo L."/>
            <person name="Lv X."/>
            <person name="Deng C."/>
            <person name="Zhou C."/>
            <person name="Fan Y."/>
            <person name="Li X."/>
            <person name="Huang L."/>
            <person name="Hu Y."/>
            <person name="Liang C."/>
            <person name="Hu X."/>
            <person name="Xu J."/>
            <person name="Yu X."/>
        </authorList>
    </citation>
    <scope>NUCLEOTIDE SEQUENCE [LARGE SCALE GENOMIC DNA]</scope>
    <source>
        <strain evidence="1">Henan</strain>
    </source>
</reference>
<organism evidence="1 2">
    <name type="scientific">Clonorchis sinensis</name>
    <name type="common">Chinese liver fluke</name>
    <dbReference type="NCBI Taxonomy" id="79923"/>
    <lineage>
        <taxon>Eukaryota</taxon>
        <taxon>Metazoa</taxon>
        <taxon>Spiralia</taxon>
        <taxon>Lophotrochozoa</taxon>
        <taxon>Platyhelminthes</taxon>
        <taxon>Trematoda</taxon>
        <taxon>Digenea</taxon>
        <taxon>Opisthorchiida</taxon>
        <taxon>Opisthorchiata</taxon>
        <taxon>Opisthorchiidae</taxon>
        <taxon>Clonorchis</taxon>
    </lineage>
</organism>
<gene>
    <name evidence="1" type="ORF">CLF_110049</name>
</gene>
<name>H2KUS2_CLOSI</name>
<protein>
    <submittedName>
        <fullName evidence="1">Uncharacterized protein</fullName>
    </submittedName>
</protein>
<dbReference type="Proteomes" id="UP000008909">
    <property type="component" value="Unassembled WGS sequence"/>
</dbReference>
<keyword evidence="2" id="KW-1185">Reference proteome</keyword>
<evidence type="ECO:0000313" key="1">
    <source>
        <dbReference type="EMBL" id="GAA40486.2"/>
    </source>
</evidence>
<accession>H2KUS2</accession>
<evidence type="ECO:0000313" key="2">
    <source>
        <dbReference type="Proteomes" id="UP000008909"/>
    </source>
</evidence>